<protein>
    <submittedName>
        <fullName evidence="2">Uncharacterized protein</fullName>
    </submittedName>
</protein>
<accession>A0A2P1CKX2</accession>
<name>A0A2P1CKX2_9CAUD</name>
<evidence type="ECO:0000313" key="3">
    <source>
        <dbReference type="Proteomes" id="UP000240985"/>
    </source>
</evidence>
<reference evidence="2 3" key="1">
    <citation type="submission" date="2018-02" db="EMBL/GenBank/DDBJ databases">
        <title>Complete Genome Sequence of Ebrios, a novel T7-like phage isolated from the Lagoon Ebrie in Abidjan.</title>
        <authorList>
            <person name="Ngazoa-Kakou S."/>
            <person name="Philippe C."/>
            <person name="Tremblay D.M."/>
            <person name="Loignon S."/>
            <person name="Koudou A."/>
            <person name="Abole A."/>
            <person name="Coulibaly D.N."/>
            <person name="Kan Kouassi S."/>
            <person name="Kouame-Sina M."/>
            <person name="Aoussi S."/>
            <person name="Dosso M."/>
            <person name="Moineau S."/>
        </authorList>
    </citation>
    <scope>NUCLEOTIDE SEQUENCE [LARGE SCALE GENOMIC DNA]</scope>
</reference>
<organism evidence="2 3">
    <name type="scientific">Escherichia phage Ebrios</name>
    <dbReference type="NCBI Taxonomy" id="2099356"/>
    <lineage>
        <taxon>Viruses</taxon>
        <taxon>Duplodnaviria</taxon>
        <taxon>Heunggongvirae</taxon>
        <taxon>Uroviricota</taxon>
        <taxon>Caudoviricetes</taxon>
        <taxon>Autographivirales</taxon>
        <taxon>Autotranscriptaviridae</taxon>
        <taxon>Studiervirinae</taxon>
        <taxon>Ebriosvirus</taxon>
        <taxon>Ebriosvirus ebrios</taxon>
        <taxon>Teseptimavirus ebrios</taxon>
    </lineage>
</organism>
<feature type="compositionally biased region" description="Polar residues" evidence="1">
    <location>
        <begin position="1"/>
        <end position="12"/>
    </location>
</feature>
<gene>
    <name evidence="2" type="ORF">ebrios_13</name>
</gene>
<dbReference type="Proteomes" id="UP000240985">
    <property type="component" value="Segment"/>
</dbReference>
<proteinExistence type="predicted"/>
<feature type="region of interest" description="Disordered" evidence="1">
    <location>
        <begin position="1"/>
        <end position="25"/>
    </location>
</feature>
<dbReference type="EMBL" id="MG966531">
    <property type="protein sequence ID" value="AVJ51896.1"/>
    <property type="molecule type" value="Genomic_DNA"/>
</dbReference>
<keyword evidence="3" id="KW-1185">Reference proteome</keyword>
<evidence type="ECO:0000256" key="1">
    <source>
        <dbReference type="SAM" id="MobiDB-lite"/>
    </source>
</evidence>
<sequence length="63" mass="7583">MRNQRQAPTYRNASDDKDFPSSPHHNLCSDWCHRQWESALNQGDHRAADAYMKMYEMWKARNQ</sequence>
<evidence type="ECO:0000313" key="2">
    <source>
        <dbReference type="EMBL" id="AVJ51896.1"/>
    </source>
</evidence>